<dbReference type="InterPro" id="IPR001296">
    <property type="entry name" value="Glyco_trans_1"/>
</dbReference>
<organism evidence="3 4">
    <name type="scientific">Meiothermus taiwanensis</name>
    <dbReference type="NCBI Taxonomy" id="172827"/>
    <lineage>
        <taxon>Bacteria</taxon>
        <taxon>Thermotogati</taxon>
        <taxon>Deinococcota</taxon>
        <taxon>Deinococci</taxon>
        <taxon>Thermales</taxon>
        <taxon>Thermaceae</taxon>
        <taxon>Meiothermus</taxon>
    </lineage>
</organism>
<dbReference type="SUPFAM" id="SSF53756">
    <property type="entry name" value="UDP-Glycosyltransferase/glycogen phosphorylase"/>
    <property type="match status" value="1"/>
</dbReference>
<feature type="domain" description="Glycosyl transferase family 1" evidence="1">
    <location>
        <begin position="220"/>
        <end position="381"/>
    </location>
</feature>
<gene>
    <name evidence="3" type="primary">cotSA</name>
    <name evidence="3" type="ORF">Mcate_02568</name>
</gene>
<sequence>MRFLFLTQYFPPEIGAAQVRLASVIRELVRLGHQVEVVTAMPNYPTGRVFDGYRGRLWLEEDWEGVRVVRTWIYPAMGTGPKRLLNYFSFVLSALGGLLKVQKPDYIFVESPPLFLSLTGYLASRRFGVPFIFNIADLWPDSVRQLGLMKEGLLLRLAEGLEGWSYRQAHFITAVTEGIQKVLLEEKKVPPHKVLYLPNGVDTDLFKPLPPDLALARELGLEGKKVILYAGNHGYAHGLEVALQAARLLTDPQVVLVLIGDGSEKPRLKQLAQEMGLANVRFLDPKPPAYIARLYSLAVAGLSTLRDSPLFEMTRPVKIFAGMSCAKPILYAGQGEGARLIEGARAGLVSLPEDAPTLAHNITMLVQNPHLAEQLGQNGRRYVETHLSWSVLIENWLYQLQSQQPKAEKVPV</sequence>
<dbReference type="Proteomes" id="UP000266089">
    <property type="component" value="Unassembled WGS sequence"/>
</dbReference>
<keyword evidence="3" id="KW-0167">Capsid protein</keyword>
<evidence type="ECO:0000259" key="1">
    <source>
        <dbReference type="Pfam" id="PF00534"/>
    </source>
</evidence>
<protein>
    <submittedName>
        <fullName evidence="3">Spore coat protein SA</fullName>
        <ecNumber evidence="3">2.4.-.-</ecNumber>
    </submittedName>
</protein>
<dbReference type="InterPro" id="IPR028098">
    <property type="entry name" value="Glyco_trans_4-like_N"/>
</dbReference>
<keyword evidence="3" id="KW-0328">Glycosyltransferase</keyword>
<accession>A0A399DRX4</accession>
<feature type="domain" description="Glycosyltransferase subfamily 4-like N-terminal" evidence="2">
    <location>
        <begin position="15"/>
        <end position="200"/>
    </location>
</feature>
<dbReference type="OrthoDB" id="9811902at2"/>
<dbReference type="RefSeq" id="WP_119361812.1">
    <property type="nucleotide sequence ID" value="NZ_JBHSXZ010000044.1"/>
</dbReference>
<proteinExistence type="predicted"/>
<reference evidence="3 4" key="1">
    <citation type="submission" date="2018-08" db="EMBL/GenBank/DDBJ databases">
        <title>Meiothermus cateniformans JCM 15151 genome sequencing project.</title>
        <authorList>
            <person name="Da Costa M.S."/>
            <person name="Albuquerque L."/>
            <person name="Raposo P."/>
            <person name="Froufe H.J.C."/>
            <person name="Barroso C.S."/>
            <person name="Egas C."/>
        </authorList>
    </citation>
    <scope>NUCLEOTIDE SEQUENCE [LARGE SCALE GENOMIC DNA]</scope>
    <source>
        <strain evidence="3 4">JCM 15151</strain>
    </source>
</reference>
<dbReference type="PANTHER" id="PTHR45947">
    <property type="entry name" value="SULFOQUINOVOSYL TRANSFERASE SQD2"/>
    <property type="match status" value="1"/>
</dbReference>
<dbReference type="InterPro" id="IPR050194">
    <property type="entry name" value="Glycosyltransferase_grp1"/>
</dbReference>
<dbReference type="EC" id="2.4.-.-" evidence="3"/>
<keyword evidence="3" id="KW-0946">Virion</keyword>
<dbReference type="Pfam" id="PF00534">
    <property type="entry name" value="Glycos_transf_1"/>
    <property type="match status" value="1"/>
</dbReference>
<dbReference type="AlphaFoldDB" id="A0A399DRX4"/>
<evidence type="ECO:0000313" key="4">
    <source>
        <dbReference type="Proteomes" id="UP000266089"/>
    </source>
</evidence>
<name>A0A399DRX4_9DEIN</name>
<keyword evidence="3" id="KW-0808">Transferase</keyword>
<dbReference type="PANTHER" id="PTHR45947:SF3">
    <property type="entry name" value="SULFOQUINOVOSYL TRANSFERASE SQD2"/>
    <property type="match status" value="1"/>
</dbReference>
<dbReference type="EMBL" id="QWKX01000095">
    <property type="protein sequence ID" value="RIH74747.1"/>
    <property type="molecule type" value="Genomic_DNA"/>
</dbReference>
<comment type="caution">
    <text evidence="3">The sequence shown here is derived from an EMBL/GenBank/DDBJ whole genome shotgun (WGS) entry which is preliminary data.</text>
</comment>
<evidence type="ECO:0000313" key="3">
    <source>
        <dbReference type="EMBL" id="RIH74747.1"/>
    </source>
</evidence>
<dbReference type="Pfam" id="PF13579">
    <property type="entry name" value="Glyco_trans_4_4"/>
    <property type="match status" value="1"/>
</dbReference>
<dbReference type="GO" id="GO:0016758">
    <property type="term" value="F:hexosyltransferase activity"/>
    <property type="evidence" value="ECO:0007669"/>
    <property type="project" value="TreeGrafter"/>
</dbReference>
<evidence type="ECO:0000259" key="2">
    <source>
        <dbReference type="Pfam" id="PF13579"/>
    </source>
</evidence>
<dbReference type="Gene3D" id="3.40.50.2000">
    <property type="entry name" value="Glycogen Phosphorylase B"/>
    <property type="match status" value="2"/>
</dbReference>
<dbReference type="CDD" id="cd03794">
    <property type="entry name" value="GT4_WbuB-like"/>
    <property type="match status" value="1"/>
</dbReference>